<dbReference type="InterPro" id="IPR036259">
    <property type="entry name" value="MFS_trans_sf"/>
</dbReference>
<feature type="transmembrane region" description="Helical" evidence="3">
    <location>
        <begin position="255"/>
        <end position="282"/>
    </location>
</feature>
<feature type="transmembrane region" description="Helical" evidence="3">
    <location>
        <begin position="420"/>
        <end position="442"/>
    </location>
</feature>
<feature type="transmembrane region" description="Helical" evidence="3">
    <location>
        <begin position="150"/>
        <end position="169"/>
    </location>
</feature>
<evidence type="ECO:0000259" key="4">
    <source>
        <dbReference type="PROSITE" id="PS50850"/>
    </source>
</evidence>
<accession>A0ABZ1D075</accession>
<organism evidence="5 6">
    <name type="scientific">Kwoniella shivajii</name>
    <dbReference type="NCBI Taxonomy" id="564305"/>
    <lineage>
        <taxon>Eukaryota</taxon>
        <taxon>Fungi</taxon>
        <taxon>Dikarya</taxon>
        <taxon>Basidiomycota</taxon>
        <taxon>Agaricomycotina</taxon>
        <taxon>Tremellomycetes</taxon>
        <taxon>Tremellales</taxon>
        <taxon>Cryptococcaceae</taxon>
        <taxon>Kwoniella</taxon>
    </lineage>
</organism>
<dbReference type="PANTHER" id="PTHR11360:SF284">
    <property type="entry name" value="EG:103B4.3 PROTEIN-RELATED"/>
    <property type="match status" value="1"/>
</dbReference>
<feature type="transmembrane region" description="Helical" evidence="3">
    <location>
        <begin position="215"/>
        <end position="234"/>
    </location>
</feature>
<protein>
    <recommendedName>
        <fullName evidence="4">Major facilitator superfamily (MFS) profile domain-containing protein</fullName>
    </recommendedName>
</protein>
<name>A0ABZ1D075_9TREE</name>
<feature type="transmembrane region" description="Helical" evidence="3">
    <location>
        <begin position="389"/>
        <end position="408"/>
    </location>
</feature>
<evidence type="ECO:0000256" key="3">
    <source>
        <dbReference type="SAM" id="Phobius"/>
    </source>
</evidence>
<evidence type="ECO:0000256" key="1">
    <source>
        <dbReference type="ARBA" id="ARBA00004141"/>
    </source>
</evidence>
<keyword evidence="3" id="KW-0472">Membrane</keyword>
<dbReference type="InterPro" id="IPR011701">
    <property type="entry name" value="MFS"/>
</dbReference>
<dbReference type="Gene3D" id="1.20.1250.20">
    <property type="entry name" value="MFS general substrate transporter like domains"/>
    <property type="match status" value="1"/>
</dbReference>
<dbReference type="Pfam" id="PF07690">
    <property type="entry name" value="MFS_1"/>
    <property type="match status" value="1"/>
</dbReference>
<feature type="transmembrane region" description="Helical" evidence="3">
    <location>
        <begin position="354"/>
        <end position="377"/>
    </location>
</feature>
<dbReference type="SUPFAM" id="SSF103473">
    <property type="entry name" value="MFS general substrate transporter"/>
    <property type="match status" value="1"/>
</dbReference>
<proteinExistence type="inferred from homology"/>
<keyword evidence="6" id="KW-1185">Reference proteome</keyword>
<comment type="similarity">
    <text evidence="2">Belongs to the major facilitator superfamily. Monocarboxylate porter (TC 2.A.1.13) family.</text>
</comment>
<dbReference type="EMBL" id="CP141884">
    <property type="protein sequence ID" value="WRT66784.1"/>
    <property type="molecule type" value="Genomic_DNA"/>
</dbReference>
<dbReference type="RefSeq" id="XP_062791524.1">
    <property type="nucleotide sequence ID" value="XM_062935473.1"/>
</dbReference>
<sequence>MTNTSEDLNHIALSTTAGTGIDIVPASAIKDTFQDTRSTKDEIIDEGVVESMDTYEYPEGGYGWIVVGCCMTFAALTMGWGVCFGVFQAHYAQYEYPGQTSKLSLIGSLFTLLQNITSFVAGKRVLFVSAFVYWLALFLASWSTKLWQVILTQGVLTGIGVGICQPMFFSLPSQWFHKRRGLVSGLTVAGAGFGGGFGTLIVRALIKAVGAHKTLLIYSFINLTLMLVATLLMRTRPSSPEARMKGEGPWVDKRVWTMLSFHFLALCILLHSFGYLTVLYYLTQYMKGLSDVPKGDILGALPLSLLNFCAGLGRISIGYAADRLGAMNTFAFLCFGSFAAVLALWLPAHSYGVIVGFGIVYGLLAPASYTLVPMAAAETFGPENLASNVGLILLFTAPGGLGGALVGGKILEKTGNWQALIIYAAALHAAAGICILVTRFLINRRIWAKV</sequence>
<feature type="transmembrane region" description="Helical" evidence="3">
    <location>
        <begin position="62"/>
        <end position="87"/>
    </location>
</feature>
<feature type="transmembrane region" description="Helical" evidence="3">
    <location>
        <begin position="181"/>
        <end position="203"/>
    </location>
</feature>
<keyword evidence="3" id="KW-0812">Transmembrane</keyword>
<dbReference type="InterPro" id="IPR020846">
    <property type="entry name" value="MFS_dom"/>
</dbReference>
<comment type="subcellular location">
    <subcellularLocation>
        <location evidence="1">Membrane</location>
        <topology evidence="1">Multi-pass membrane protein</topology>
    </subcellularLocation>
</comment>
<keyword evidence="3" id="KW-1133">Transmembrane helix</keyword>
<feature type="transmembrane region" description="Helical" evidence="3">
    <location>
        <begin position="125"/>
        <end position="144"/>
    </location>
</feature>
<reference evidence="5 6" key="1">
    <citation type="submission" date="2024-01" db="EMBL/GenBank/DDBJ databases">
        <title>Comparative genomics of Cryptococcus and Kwoniella reveals pathogenesis evolution and contrasting modes of karyotype evolution via chromosome fusion or intercentromeric recombination.</title>
        <authorList>
            <person name="Coelho M.A."/>
            <person name="David-Palma M."/>
            <person name="Shea T."/>
            <person name="Bowers K."/>
            <person name="McGinley-Smith S."/>
            <person name="Mohammad A.W."/>
            <person name="Gnirke A."/>
            <person name="Yurkov A.M."/>
            <person name="Nowrousian M."/>
            <person name="Sun S."/>
            <person name="Cuomo C.A."/>
            <person name="Heitman J."/>
        </authorList>
    </citation>
    <scope>NUCLEOTIDE SEQUENCE [LARGE SCALE GENOMIC DNA]</scope>
    <source>
        <strain evidence="5">CBS 11374</strain>
    </source>
</reference>
<evidence type="ECO:0000256" key="2">
    <source>
        <dbReference type="ARBA" id="ARBA00006727"/>
    </source>
</evidence>
<evidence type="ECO:0000313" key="6">
    <source>
        <dbReference type="Proteomes" id="UP001329825"/>
    </source>
</evidence>
<feature type="transmembrane region" description="Helical" evidence="3">
    <location>
        <begin position="329"/>
        <end position="348"/>
    </location>
</feature>
<dbReference type="PANTHER" id="PTHR11360">
    <property type="entry name" value="MONOCARBOXYLATE TRANSPORTER"/>
    <property type="match status" value="1"/>
</dbReference>
<dbReference type="GeneID" id="87955878"/>
<dbReference type="InterPro" id="IPR050327">
    <property type="entry name" value="Proton-linked_MCT"/>
</dbReference>
<dbReference type="Proteomes" id="UP001329825">
    <property type="component" value="Chromosome 4"/>
</dbReference>
<evidence type="ECO:0000313" key="5">
    <source>
        <dbReference type="EMBL" id="WRT66784.1"/>
    </source>
</evidence>
<gene>
    <name evidence="5" type="ORF">IL334_003747</name>
</gene>
<feature type="domain" description="Major facilitator superfamily (MFS) profile" evidence="4">
    <location>
        <begin position="260"/>
        <end position="450"/>
    </location>
</feature>
<feature type="transmembrane region" description="Helical" evidence="3">
    <location>
        <begin position="297"/>
        <end position="317"/>
    </location>
</feature>
<dbReference type="PROSITE" id="PS50850">
    <property type="entry name" value="MFS"/>
    <property type="match status" value="1"/>
</dbReference>